<name>A0AAV4NX23_CAEEX</name>
<keyword evidence="2" id="KW-1185">Reference proteome</keyword>
<proteinExistence type="predicted"/>
<dbReference type="AlphaFoldDB" id="A0AAV4NX23"/>
<protein>
    <submittedName>
        <fullName evidence="1">Uncharacterized protein</fullName>
    </submittedName>
</protein>
<sequence length="92" mass="10323">MLLKRRGWNRSEDIYNLEYEYAARSKVDWQCSGLFLRVIPVYPSDLNLLRVMGNQLQSQCQGVSLSWEGPAHCPGMEPATQIELSDGGACCA</sequence>
<evidence type="ECO:0000313" key="1">
    <source>
        <dbReference type="EMBL" id="GIX88295.1"/>
    </source>
</evidence>
<evidence type="ECO:0000313" key="2">
    <source>
        <dbReference type="Proteomes" id="UP001054945"/>
    </source>
</evidence>
<reference evidence="1 2" key="1">
    <citation type="submission" date="2021-06" db="EMBL/GenBank/DDBJ databases">
        <title>Caerostris extrusa draft genome.</title>
        <authorList>
            <person name="Kono N."/>
            <person name="Arakawa K."/>
        </authorList>
    </citation>
    <scope>NUCLEOTIDE SEQUENCE [LARGE SCALE GENOMIC DNA]</scope>
</reference>
<dbReference type="EMBL" id="BPLR01021306">
    <property type="protein sequence ID" value="GIX88295.1"/>
    <property type="molecule type" value="Genomic_DNA"/>
</dbReference>
<organism evidence="1 2">
    <name type="scientific">Caerostris extrusa</name>
    <name type="common">Bark spider</name>
    <name type="synonym">Caerostris bankana</name>
    <dbReference type="NCBI Taxonomy" id="172846"/>
    <lineage>
        <taxon>Eukaryota</taxon>
        <taxon>Metazoa</taxon>
        <taxon>Ecdysozoa</taxon>
        <taxon>Arthropoda</taxon>
        <taxon>Chelicerata</taxon>
        <taxon>Arachnida</taxon>
        <taxon>Araneae</taxon>
        <taxon>Araneomorphae</taxon>
        <taxon>Entelegynae</taxon>
        <taxon>Araneoidea</taxon>
        <taxon>Araneidae</taxon>
        <taxon>Caerostris</taxon>
    </lineage>
</organism>
<gene>
    <name evidence="1" type="ORF">CEXT_144121</name>
</gene>
<dbReference type="Proteomes" id="UP001054945">
    <property type="component" value="Unassembled WGS sequence"/>
</dbReference>
<accession>A0AAV4NX23</accession>
<comment type="caution">
    <text evidence="1">The sequence shown here is derived from an EMBL/GenBank/DDBJ whole genome shotgun (WGS) entry which is preliminary data.</text>
</comment>